<dbReference type="CDD" id="cd18997">
    <property type="entry name" value="LGIC_ECD_nAChR"/>
    <property type="match status" value="1"/>
</dbReference>
<evidence type="ECO:0000256" key="13">
    <source>
        <dbReference type="ARBA" id="ARBA00023257"/>
    </source>
</evidence>
<dbReference type="Pfam" id="PF02932">
    <property type="entry name" value="Neur_chan_memb"/>
    <property type="match status" value="1"/>
</dbReference>
<proteinExistence type="inferred from homology"/>
<dbReference type="Pfam" id="PF02931">
    <property type="entry name" value="Neur_chan_LBD"/>
    <property type="match status" value="1"/>
</dbReference>
<dbReference type="PROSITE" id="PS00236">
    <property type="entry name" value="NEUROTR_ION_CHANNEL"/>
    <property type="match status" value="1"/>
</dbReference>
<feature type="transmembrane region" description="Helical" evidence="17">
    <location>
        <begin position="239"/>
        <end position="258"/>
    </location>
</feature>
<evidence type="ECO:0000256" key="14">
    <source>
        <dbReference type="ARBA" id="ARBA00023286"/>
    </source>
</evidence>
<dbReference type="PANTHER" id="PTHR18945">
    <property type="entry name" value="NEUROTRANSMITTER GATED ION CHANNEL"/>
    <property type="match status" value="1"/>
</dbReference>
<sequence length="646" mass="74733">MFSKLIQNCNYLRVSILTLILSFVTSGPHERRLLNDLLSNYNVLERPVANESEILIVYFSLTLQQLIDVDEKNQNLVTNMWLRFEWIDSNLRWSPNDYGGITDLRISPDKVWRPDVLLYNSADDKFDGTYHSNVVVRHNGSCLYIPPGIFKSTCKIDITWFPFDDQFCDIKFGSWTYFGSELDLRFSNDSNDGDISPFIPNGEWVLLGMPGARNVQKYECCPEHYIDITYTIGLRRRTLYYGFNLIVPSVIISSMTLLSFTLPPDSGEKLTLGVTILLSMIVFLMQLAEIMPATSDSVSIVGSYFACIMVMVALSVVMTVVVLNFHHRTPEQQHEMPKWIRMVIISWLPMILRIKKPSEYSKNDQKSNQIERNASNKSVSKININRCTQYGYEIHPMPDVNYLDSMSYRRQYYYGHHCTDPDSNTDAVIDVDPFCRTSSPTHMELARISERLKEYESICQKLEIKSRLEKSHFPMQLRKRDSKANQTSSLSDNLKSAHLNELDHSSHASSYEDFENRRQPAYSNLETFDDLLTKSDLFINRSVETSNLTNDTPLNRINIDAQYSTTSWDECLHKSKCFKNSDCFNLIMQELRFLTNRYRREDELFDIINEWKFAAIVIDRLCLIVFSTFAVLSLIVCLASAPHLIV</sequence>
<evidence type="ECO:0000313" key="21">
    <source>
        <dbReference type="EnsemblMetazoa" id="KAF7495965.1"/>
    </source>
</evidence>
<reference evidence="21" key="3">
    <citation type="submission" date="2022-06" db="UniProtKB">
        <authorList>
            <consortium name="EnsemblMetazoa"/>
        </authorList>
    </citation>
    <scope>IDENTIFICATION</scope>
</reference>
<accession>A0A834RH77</accession>
<dbReference type="InterPro" id="IPR006202">
    <property type="entry name" value="Neur_chan_lig-bd"/>
</dbReference>
<evidence type="ECO:0000256" key="6">
    <source>
        <dbReference type="ARBA" id="ARBA00022989"/>
    </source>
</evidence>
<feature type="signal peptide" evidence="17">
    <location>
        <begin position="1"/>
        <end position="26"/>
    </location>
</feature>
<keyword evidence="8 17" id="KW-0406">Ion transport</keyword>
<evidence type="ECO:0000256" key="17">
    <source>
        <dbReference type="RuleBase" id="RU000687"/>
    </source>
</evidence>
<dbReference type="SUPFAM" id="SSF63712">
    <property type="entry name" value="Nicotinic receptor ligand binding domain-like"/>
    <property type="match status" value="1"/>
</dbReference>
<keyword evidence="9 17" id="KW-0472">Membrane</keyword>
<keyword evidence="11 20" id="KW-0675">Receptor</keyword>
<keyword evidence="4" id="KW-1003">Cell membrane</keyword>
<dbReference type="Gene3D" id="2.70.170.10">
    <property type="entry name" value="Neurotransmitter-gated ion-channel ligand-binding domain"/>
    <property type="match status" value="1"/>
</dbReference>
<reference evidence="20" key="2">
    <citation type="submission" date="2020-01" db="EMBL/GenBank/DDBJ databases">
        <authorList>
            <person name="Korhonen P.K.K."/>
            <person name="Guangxu M.G."/>
            <person name="Wang T.W."/>
            <person name="Stroehlein A.J.S."/>
            <person name="Young N.D."/>
            <person name="Ang C.-S.A."/>
            <person name="Fernando D.W.F."/>
            <person name="Lu H.L."/>
            <person name="Taylor S.T."/>
            <person name="Ehtesham M.E.M."/>
            <person name="Najaraj S.H.N."/>
            <person name="Harsha G.H.G."/>
            <person name="Madugundu A.M."/>
            <person name="Renuse S.R."/>
            <person name="Holt D.H."/>
            <person name="Pandey A.P."/>
            <person name="Papenfuss A.P."/>
            <person name="Gasser R.B.G."/>
            <person name="Fischer K.F."/>
        </authorList>
    </citation>
    <scope>NUCLEOTIDE SEQUENCE</scope>
    <source>
        <strain evidence="20">SSS_KF_BRIS2020</strain>
    </source>
</reference>
<dbReference type="GO" id="GO:0022848">
    <property type="term" value="F:acetylcholine-gated monoatomic cation-selective channel activity"/>
    <property type="evidence" value="ECO:0007669"/>
    <property type="project" value="InterPro"/>
</dbReference>
<dbReference type="PRINTS" id="PR00254">
    <property type="entry name" value="NICOTINICR"/>
</dbReference>
<keyword evidence="10" id="KW-1015">Disulfide bond</keyword>
<evidence type="ECO:0000256" key="16">
    <source>
        <dbReference type="ARBA" id="ARBA00034104"/>
    </source>
</evidence>
<dbReference type="InterPro" id="IPR036719">
    <property type="entry name" value="Neuro-gated_channel_TM_sf"/>
</dbReference>
<evidence type="ECO:0000256" key="7">
    <source>
        <dbReference type="ARBA" id="ARBA00023018"/>
    </source>
</evidence>
<evidence type="ECO:0000313" key="22">
    <source>
        <dbReference type="Proteomes" id="UP000070412"/>
    </source>
</evidence>
<dbReference type="FunFam" id="2.70.170.10:FF:000016">
    <property type="entry name" value="Nicotinic acetylcholine receptor subunit"/>
    <property type="match status" value="1"/>
</dbReference>
<dbReference type="Proteomes" id="UP000070412">
    <property type="component" value="Unassembled WGS sequence"/>
</dbReference>
<evidence type="ECO:0000256" key="5">
    <source>
        <dbReference type="ARBA" id="ARBA00022692"/>
    </source>
</evidence>
<dbReference type="EnsemblMetazoa" id="SSS_7164s_mrna">
    <property type="protein sequence ID" value="KAF7495965.1"/>
    <property type="gene ID" value="SSS_7164"/>
</dbReference>
<dbReference type="NCBIfam" id="TIGR00860">
    <property type="entry name" value="LIC"/>
    <property type="match status" value="1"/>
</dbReference>
<feature type="chain" id="PRO_5039739623" evidence="17">
    <location>
        <begin position="27"/>
        <end position="646"/>
    </location>
</feature>
<dbReference type="InterPro" id="IPR018000">
    <property type="entry name" value="Neurotransmitter_ion_chnl_CS"/>
</dbReference>
<dbReference type="SUPFAM" id="SSF90112">
    <property type="entry name" value="Neurotransmitter-gated ion-channel transmembrane pore"/>
    <property type="match status" value="1"/>
</dbReference>
<keyword evidence="6 17" id="KW-1133">Transmembrane helix</keyword>
<dbReference type="GO" id="GO:0004888">
    <property type="term" value="F:transmembrane signaling receptor activity"/>
    <property type="evidence" value="ECO:0007669"/>
    <property type="project" value="InterPro"/>
</dbReference>
<evidence type="ECO:0000259" key="19">
    <source>
        <dbReference type="Pfam" id="PF02932"/>
    </source>
</evidence>
<dbReference type="FunFam" id="1.20.58.390:FF:000073">
    <property type="entry name" value="Neuronal acetylcholine receptor subunit alpha-9-II"/>
    <property type="match status" value="1"/>
</dbReference>
<keyword evidence="7" id="KW-0770">Synapse</keyword>
<keyword evidence="17" id="KW-0732">Signal</keyword>
<organism evidence="20">
    <name type="scientific">Sarcoptes scabiei</name>
    <name type="common">Itch mite</name>
    <name type="synonym">Acarus scabiei</name>
    <dbReference type="NCBI Taxonomy" id="52283"/>
    <lineage>
        <taxon>Eukaryota</taxon>
        <taxon>Metazoa</taxon>
        <taxon>Ecdysozoa</taxon>
        <taxon>Arthropoda</taxon>
        <taxon>Chelicerata</taxon>
        <taxon>Arachnida</taxon>
        <taxon>Acari</taxon>
        <taxon>Acariformes</taxon>
        <taxon>Sarcoptiformes</taxon>
        <taxon>Astigmata</taxon>
        <taxon>Psoroptidia</taxon>
        <taxon>Sarcoptoidea</taxon>
        <taxon>Sarcoptidae</taxon>
        <taxon>Sarcoptinae</taxon>
        <taxon>Sarcoptes</taxon>
    </lineage>
</organism>
<feature type="transmembrane region" description="Helical" evidence="17">
    <location>
        <begin position="300"/>
        <end position="326"/>
    </location>
</feature>
<keyword evidence="13" id="KW-0628">Postsynaptic cell membrane</keyword>
<dbReference type="AlphaFoldDB" id="A0A834RH77"/>
<evidence type="ECO:0000256" key="1">
    <source>
        <dbReference type="ARBA" id="ARBA00003328"/>
    </source>
</evidence>
<keyword evidence="14" id="KW-1071">Ligand-gated ion channel</keyword>
<keyword evidence="22" id="KW-1185">Reference proteome</keyword>
<dbReference type="InterPro" id="IPR002394">
    <property type="entry name" value="Nicotinic_acetylcholine_rcpt"/>
</dbReference>
<protein>
    <submittedName>
        <fullName evidence="20">Neuronal acetylcholine receptor subunit alpha-7</fullName>
    </submittedName>
</protein>
<keyword evidence="12" id="KW-0325">Glycoprotein</keyword>
<reference evidence="22" key="1">
    <citation type="journal article" date="2020" name="PLoS Negl. Trop. Dis.">
        <title>High-quality nuclear genome for Sarcoptes scabiei-A critical resource for a neglected parasite.</title>
        <authorList>
            <person name="Korhonen P.K."/>
            <person name="Gasser R.B."/>
            <person name="Ma G."/>
            <person name="Wang T."/>
            <person name="Stroehlein A.J."/>
            <person name="Young N.D."/>
            <person name="Ang C.S."/>
            <person name="Fernando D.D."/>
            <person name="Lu H.C."/>
            <person name="Taylor S."/>
            <person name="Reynolds S.L."/>
            <person name="Mofiz E."/>
            <person name="Najaraj S.H."/>
            <person name="Gowda H."/>
            <person name="Madugundu A."/>
            <person name="Renuse S."/>
            <person name="Holt D."/>
            <person name="Pandey A."/>
            <person name="Papenfuss A.T."/>
            <person name="Fischer K."/>
        </authorList>
    </citation>
    <scope>NUCLEOTIDE SEQUENCE [LARGE SCALE GENOMIC DNA]</scope>
</reference>
<dbReference type="CDD" id="cd19051">
    <property type="entry name" value="LGIC_TM_cation"/>
    <property type="match status" value="1"/>
</dbReference>
<keyword evidence="15 17" id="KW-0407">Ion channel</keyword>
<evidence type="ECO:0000256" key="8">
    <source>
        <dbReference type="ARBA" id="ARBA00023065"/>
    </source>
</evidence>
<evidence type="ECO:0000256" key="2">
    <source>
        <dbReference type="ARBA" id="ARBA00009237"/>
    </source>
</evidence>
<dbReference type="EMBL" id="WVUK01000043">
    <property type="protein sequence ID" value="KAF7495965.1"/>
    <property type="molecule type" value="Genomic_DNA"/>
</dbReference>
<dbReference type="InterPro" id="IPR006029">
    <property type="entry name" value="Neurotrans-gated_channel_TM"/>
</dbReference>
<evidence type="ECO:0000256" key="10">
    <source>
        <dbReference type="ARBA" id="ARBA00023157"/>
    </source>
</evidence>
<dbReference type="InterPro" id="IPR036734">
    <property type="entry name" value="Neur_chan_lig-bd_sf"/>
</dbReference>
<dbReference type="GO" id="GO:0045211">
    <property type="term" value="C:postsynaptic membrane"/>
    <property type="evidence" value="ECO:0007669"/>
    <property type="project" value="UniProtKB-SubCell"/>
</dbReference>
<keyword evidence="3 17" id="KW-0813">Transport</keyword>
<feature type="domain" description="Neurotransmitter-gated ion-channel transmembrane" evidence="19">
    <location>
        <begin position="245"/>
        <end position="632"/>
    </location>
</feature>
<name>A0A834RH77_SARSC</name>
<evidence type="ECO:0000256" key="3">
    <source>
        <dbReference type="ARBA" id="ARBA00022448"/>
    </source>
</evidence>
<keyword evidence="5 17" id="KW-0812">Transmembrane</keyword>
<feature type="transmembrane region" description="Helical" evidence="17">
    <location>
        <begin position="270"/>
        <end position="288"/>
    </location>
</feature>
<dbReference type="PRINTS" id="PR00252">
    <property type="entry name" value="NRIONCHANNEL"/>
</dbReference>
<comment type="subcellular location">
    <subcellularLocation>
        <location evidence="16">Postsynaptic cell membrane</location>
        <topology evidence="16">Multi-pass membrane protein</topology>
    </subcellularLocation>
</comment>
<evidence type="ECO:0000259" key="18">
    <source>
        <dbReference type="Pfam" id="PF02931"/>
    </source>
</evidence>
<evidence type="ECO:0000256" key="9">
    <source>
        <dbReference type="ARBA" id="ARBA00023136"/>
    </source>
</evidence>
<feature type="transmembrane region" description="Helical" evidence="17">
    <location>
        <begin position="621"/>
        <end position="645"/>
    </location>
</feature>
<gene>
    <name evidence="20" type="ORF">SSS_7164</name>
</gene>
<evidence type="ECO:0000256" key="11">
    <source>
        <dbReference type="ARBA" id="ARBA00023170"/>
    </source>
</evidence>
<evidence type="ECO:0000256" key="15">
    <source>
        <dbReference type="ARBA" id="ARBA00023303"/>
    </source>
</evidence>
<comment type="function">
    <text evidence="1">After binding acetylcholine, the AChR responds by an extensive change in conformation that affects all subunits and leads to opening of an ion-conducting channel across the plasma membrane.</text>
</comment>
<feature type="domain" description="Neurotransmitter-gated ion-channel ligand-binding" evidence="18">
    <location>
        <begin position="30"/>
        <end position="238"/>
    </location>
</feature>
<evidence type="ECO:0000313" key="20">
    <source>
        <dbReference type="EMBL" id="KAF7495965.1"/>
    </source>
</evidence>
<evidence type="ECO:0000256" key="12">
    <source>
        <dbReference type="ARBA" id="ARBA00023180"/>
    </source>
</evidence>
<dbReference type="InterPro" id="IPR038050">
    <property type="entry name" value="Neuro_actylchol_rec"/>
</dbReference>
<dbReference type="OrthoDB" id="5975154at2759"/>
<dbReference type="InterPro" id="IPR006201">
    <property type="entry name" value="Neur_channel"/>
</dbReference>
<dbReference type="Gene3D" id="1.20.58.390">
    <property type="entry name" value="Neurotransmitter-gated ion-channel transmembrane domain"/>
    <property type="match status" value="2"/>
</dbReference>
<comment type="similarity">
    <text evidence="2">Belongs to the ligand-gated ion channel (TC 1.A.9) family. Acetylcholine receptor (TC 1.A.9.1) subfamily.</text>
</comment>
<evidence type="ECO:0000256" key="4">
    <source>
        <dbReference type="ARBA" id="ARBA00022475"/>
    </source>
</evidence>